<evidence type="ECO:0000313" key="1">
    <source>
        <dbReference type="EMBL" id="KAH6925985.1"/>
    </source>
</evidence>
<comment type="caution">
    <text evidence="1">The sequence shown here is derived from an EMBL/GenBank/DDBJ whole genome shotgun (WGS) entry which is preliminary data.</text>
</comment>
<sequence>MQNKSTLLTYRTHKADIGTEPLYDNSGGSALLFEARAGALRTLTYRRRFDSPADVDRAICRICGVEEETTEHLVLHCTGLRPDHVEGTTFPLALGFRKDNAEENRVVHTAVHNTKLRLVQWWRRTRRQCQRTDVDVQTV</sequence>
<name>A0ACB7RUW9_HYAAI</name>
<dbReference type="Proteomes" id="UP000821845">
    <property type="component" value="Chromosome 7"/>
</dbReference>
<protein>
    <submittedName>
        <fullName evidence="1">Uncharacterized protein</fullName>
    </submittedName>
</protein>
<gene>
    <name evidence="1" type="ORF">HPB50_012920</name>
</gene>
<evidence type="ECO:0000313" key="2">
    <source>
        <dbReference type="Proteomes" id="UP000821845"/>
    </source>
</evidence>
<organism evidence="1 2">
    <name type="scientific">Hyalomma asiaticum</name>
    <name type="common">Tick</name>
    <dbReference type="NCBI Taxonomy" id="266040"/>
    <lineage>
        <taxon>Eukaryota</taxon>
        <taxon>Metazoa</taxon>
        <taxon>Ecdysozoa</taxon>
        <taxon>Arthropoda</taxon>
        <taxon>Chelicerata</taxon>
        <taxon>Arachnida</taxon>
        <taxon>Acari</taxon>
        <taxon>Parasitiformes</taxon>
        <taxon>Ixodida</taxon>
        <taxon>Ixodoidea</taxon>
        <taxon>Ixodidae</taxon>
        <taxon>Hyalomminae</taxon>
        <taxon>Hyalomma</taxon>
    </lineage>
</organism>
<keyword evidence="2" id="KW-1185">Reference proteome</keyword>
<reference evidence="1" key="1">
    <citation type="submission" date="2020-05" db="EMBL/GenBank/DDBJ databases">
        <title>Large-scale comparative analyses of tick genomes elucidate their genetic diversity and vector capacities.</title>
        <authorList>
            <person name="Jia N."/>
            <person name="Wang J."/>
            <person name="Shi W."/>
            <person name="Du L."/>
            <person name="Sun Y."/>
            <person name="Zhan W."/>
            <person name="Jiang J."/>
            <person name="Wang Q."/>
            <person name="Zhang B."/>
            <person name="Ji P."/>
            <person name="Sakyi L.B."/>
            <person name="Cui X."/>
            <person name="Yuan T."/>
            <person name="Jiang B."/>
            <person name="Yang W."/>
            <person name="Lam T.T.-Y."/>
            <person name="Chang Q."/>
            <person name="Ding S."/>
            <person name="Wang X."/>
            <person name="Zhu J."/>
            <person name="Ruan X."/>
            <person name="Zhao L."/>
            <person name="Wei J."/>
            <person name="Que T."/>
            <person name="Du C."/>
            <person name="Cheng J."/>
            <person name="Dai P."/>
            <person name="Han X."/>
            <person name="Huang E."/>
            <person name="Gao Y."/>
            <person name="Liu J."/>
            <person name="Shao H."/>
            <person name="Ye R."/>
            <person name="Li L."/>
            <person name="Wei W."/>
            <person name="Wang X."/>
            <person name="Wang C."/>
            <person name="Yang T."/>
            <person name="Huo Q."/>
            <person name="Li W."/>
            <person name="Guo W."/>
            <person name="Chen H."/>
            <person name="Zhou L."/>
            <person name="Ni X."/>
            <person name="Tian J."/>
            <person name="Zhou Y."/>
            <person name="Sheng Y."/>
            <person name="Liu T."/>
            <person name="Pan Y."/>
            <person name="Xia L."/>
            <person name="Li J."/>
            <person name="Zhao F."/>
            <person name="Cao W."/>
        </authorList>
    </citation>
    <scope>NUCLEOTIDE SEQUENCE</scope>
    <source>
        <strain evidence="1">Hyas-2018</strain>
    </source>
</reference>
<accession>A0ACB7RUW9</accession>
<proteinExistence type="predicted"/>
<dbReference type="EMBL" id="CM023487">
    <property type="protein sequence ID" value="KAH6925985.1"/>
    <property type="molecule type" value="Genomic_DNA"/>
</dbReference>